<evidence type="ECO:0000313" key="2">
    <source>
        <dbReference type="EMBL" id="KAJ4388719.1"/>
    </source>
</evidence>
<feature type="region of interest" description="Disordered" evidence="1">
    <location>
        <begin position="328"/>
        <end position="377"/>
    </location>
</feature>
<dbReference type="Proteomes" id="UP001140453">
    <property type="component" value="Unassembled WGS sequence"/>
</dbReference>
<comment type="caution">
    <text evidence="2">The sequence shown here is derived from an EMBL/GenBank/DDBJ whole genome shotgun (WGS) entry which is preliminary data.</text>
</comment>
<feature type="compositionally biased region" description="Low complexity" evidence="1">
    <location>
        <begin position="557"/>
        <end position="573"/>
    </location>
</feature>
<proteinExistence type="predicted"/>
<protein>
    <submittedName>
        <fullName evidence="2">Uncharacterized protein</fullName>
    </submittedName>
</protein>
<feature type="region of interest" description="Disordered" evidence="1">
    <location>
        <begin position="202"/>
        <end position="284"/>
    </location>
</feature>
<sequence>MASKPTRPPGKGDQSHTPGTGPLRASIQPSPHGRPCRRPRTRPSNKDHDLDSTRGFRGLLPVTEQLGGPRGSWIIKREGTVHDPTQNMLTLKHYPAAGLSTTAQAQVASSEAPSARPSSTAITSSWTTTSGRPSDISPILKTLRKDARPAKPSHNNAVQRLAPAMSLKPIKSQYAASNRIAFQTPSAQLSITNKTLQRYRTHTPKIDHPTPSDAVKTYTASSPTTRDNGHRSIRPQSPNSTLVSTMSSTTARPPTNPGAPSHTSQIKGTKDYQADSPSYMPQAPLVDTSASSLVQGKMSSARKNLLFRDADQMDPKLNSQIFQKAPKTFGSSIKDTCTMPLPRSTNRKDDEGYDDPSRSYPQHHLAPTAPTSIPKSSQFKEETKDGKVMCNSTLIAGTGQPSSWAGQPRCHAPSPEPLTQASSSAFADCGSSVMDDGHPKQQHLRNIQSPAAGLPALPMPLLRPSSSSTRSSSKHIANNTMMGYSGMTDDGNARTSHKHESNPSNDTTLPRNQHQVHSQGSQSRTNHEPIASIPGPDGSNTRSGTSRKATHNDDNQNEAQAAAASSSTNTPAESEYMQKLLGVRGDSVLLLETYEDAMRFQETYSKSKHKTDGEEDVSMPKTDQERHYFVRTIARAMMNTDHVPKRKPGPDADHTRERAKKRRMGDVVSPHNLERQTPKAYQVAGRDDSGNVLWIKQMPTVLFQIKAWEILYDLEAAQQGHITLSNSKAGRQGSELQLFPSFLERFSALVATLRVRKDLVVRLFDAPFAKILADKPRR</sequence>
<organism evidence="2 3">
    <name type="scientific">Gnomoniopsis smithogilvyi</name>
    <dbReference type="NCBI Taxonomy" id="1191159"/>
    <lineage>
        <taxon>Eukaryota</taxon>
        <taxon>Fungi</taxon>
        <taxon>Dikarya</taxon>
        <taxon>Ascomycota</taxon>
        <taxon>Pezizomycotina</taxon>
        <taxon>Sordariomycetes</taxon>
        <taxon>Sordariomycetidae</taxon>
        <taxon>Diaporthales</taxon>
        <taxon>Gnomoniaceae</taxon>
        <taxon>Gnomoniopsis</taxon>
    </lineage>
</organism>
<feature type="compositionally biased region" description="Polar residues" evidence="1">
    <location>
        <begin position="538"/>
        <end position="547"/>
    </location>
</feature>
<name>A0A9W8YPC8_9PEZI</name>
<feature type="compositionally biased region" description="Low complexity" evidence="1">
    <location>
        <begin position="109"/>
        <end position="130"/>
    </location>
</feature>
<feature type="region of interest" description="Disordered" evidence="1">
    <location>
        <begin position="399"/>
        <end position="573"/>
    </location>
</feature>
<gene>
    <name evidence="2" type="ORF">N0V93_006178</name>
</gene>
<feature type="compositionally biased region" description="Polar residues" evidence="1">
    <location>
        <begin position="502"/>
        <end position="524"/>
    </location>
</feature>
<dbReference type="EMBL" id="JAPEVB010000004">
    <property type="protein sequence ID" value="KAJ4388719.1"/>
    <property type="molecule type" value="Genomic_DNA"/>
</dbReference>
<feature type="compositionally biased region" description="Low complexity" evidence="1">
    <location>
        <begin position="449"/>
        <end position="471"/>
    </location>
</feature>
<accession>A0A9W8YPC8</accession>
<dbReference type="AlphaFoldDB" id="A0A9W8YPC8"/>
<feature type="region of interest" description="Disordered" evidence="1">
    <location>
        <begin position="1"/>
        <end position="67"/>
    </location>
</feature>
<feature type="compositionally biased region" description="Polar residues" evidence="1">
    <location>
        <begin position="234"/>
        <end position="253"/>
    </location>
</feature>
<feature type="region of interest" description="Disordered" evidence="1">
    <location>
        <begin position="109"/>
        <end position="137"/>
    </location>
</feature>
<feature type="compositionally biased region" description="Basic and acidic residues" evidence="1">
    <location>
        <begin position="44"/>
        <end position="54"/>
    </location>
</feature>
<feature type="region of interest" description="Disordered" evidence="1">
    <location>
        <begin position="641"/>
        <end position="681"/>
    </location>
</feature>
<evidence type="ECO:0000256" key="1">
    <source>
        <dbReference type="SAM" id="MobiDB-lite"/>
    </source>
</evidence>
<keyword evidence="3" id="KW-1185">Reference proteome</keyword>
<reference evidence="2" key="1">
    <citation type="submission" date="2022-10" db="EMBL/GenBank/DDBJ databases">
        <title>Tapping the CABI collections for fungal endophytes: first genome assemblies for Collariella, Neodidymelliopsis, Ascochyta clinopodiicola, Didymella pomorum, Didymosphaeria variabile, Neocosmospora piperis and Neocucurbitaria cava.</title>
        <authorList>
            <person name="Hill R."/>
        </authorList>
    </citation>
    <scope>NUCLEOTIDE SEQUENCE</scope>
    <source>
        <strain evidence="2">IMI 355082</strain>
    </source>
</reference>
<evidence type="ECO:0000313" key="3">
    <source>
        <dbReference type="Proteomes" id="UP001140453"/>
    </source>
</evidence>
<feature type="compositionally biased region" description="Basic residues" evidence="1">
    <location>
        <begin position="34"/>
        <end position="43"/>
    </location>
</feature>